<dbReference type="Proteomes" id="UP000835052">
    <property type="component" value="Unassembled WGS sequence"/>
</dbReference>
<organism evidence="1 2">
    <name type="scientific">Caenorhabditis auriculariae</name>
    <dbReference type="NCBI Taxonomy" id="2777116"/>
    <lineage>
        <taxon>Eukaryota</taxon>
        <taxon>Metazoa</taxon>
        <taxon>Ecdysozoa</taxon>
        <taxon>Nematoda</taxon>
        <taxon>Chromadorea</taxon>
        <taxon>Rhabditida</taxon>
        <taxon>Rhabditina</taxon>
        <taxon>Rhabditomorpha</taxon>
        <taxon>Rhabditoidea</taxon>
        <taxon>Rhabditidae</taxon>
        <taxon>Peloderinae</taxon>
        <taxon>Caenorhabditis</taxon>
    </lineage>
</organism>
<dbReference type="InterPro" id="IPR003417">
    <property type="entry name" value="CBF_beta"/>
</dbReference>
<reference evidence="1" key="1">
    <citation type="submission" date="2020-10" db="EMBL/GenBank/DDBJ databases">
        <authorList>
            <person name="Kikuchi T."/>
        </authorList>
    </citation>
    <scope>NUCLEOTIDE SEQUENCE</scope>
    <source>
        <strain evidence="1">NKZ352</strain>
    </source>
</reference>
<gene>
    <name evidence="1" type="ORF">CAUJ_LOCUS13745</name>
</gene>
<evidence type="ECO:0000313" key="1">
    <source>
        <dbReference type="EMBL" id="CAD6197838.1"/>
    </source>
</evidence>
<dbReference type="GO" id="GO:0003713">
    <property type="term" value="F:transcription coactivator activity"/>
    <property type="evidence" value="ECO:0007669"/>
    <property type="project" value="InterPro"/>
</dbReference>
<dbReference type="InterPro" id="IPR036552">
    <property type="entry name" value="CBF_bsu_sf"/>
</dbReference>
<evidence type="ECO:0000313" key="2">
    <source>
        <dbReference type="Proteomes" id="UP000835052"/>
    </source>
</evidence>
<protein>
    <submittedName>
        <fullName evidence="1">Uncharacterized protein</fullName>
    </submittedName>
</protein>
<dbReference type="Gene3D" id="2.40.250.10">
    <property type="entry name" value="Core binding factor, beta subunit"/>
    <property type="match status" value="1"/>
</dbReference>
<proteinExistence type="predicted"/>
<dbReference type="EMBL" id="CAJGYM010000106">
    <property type="protein sequence ID" value="CAD6197838.1"/>
    <property type="molecule type" value="Genomic_DNA"/>
</dbReference>
<comment type="caution">
    <text evidence="1">The sequence shown here is derived from an EMBL/GenBank/DDBJ whole genome shotgun (WGS) entry which is preliminary data.</text>
</comment>
<keyword evidence="2" id="KW-1185">Reference proteome</keyword>
<name>A0A8S1HN07_9PELO</name>
<accession>A0A8S1HN07</accession>
<sequence length="67" mass="7932">MRRAVAEQQEAFVRDEFLARLAKDSRVRFSLVEHAKPDERVQRFVYAVEHERQLITVAVHAMLRTSH</sequence>
<dbReference type="GO" id="GO:0005634">
    <property type="term" value="C:nucleus"/>
    <property type="evidence" value="ECO:0007669"/>
    <property type="project" value="InterPro"/>
</dbReference>
<dbReference type="AlphaFoldDB" id="A0A8S1HN07"/>
<dbReference type="Pfam" id="PF02312">
    <property type="entry name" value="CBF_beta"/>
    <property type="match status" value="1"/>
</dbReference>
<dbReference type="SUPFAM" id="SSF50723">
    <property type="entry name" value="Core binding factor beta, CBF"/>
    <property type="match status" value="1"/>
</dbReference>